<reference evidence="9" key="1">
    <citation type="submission" date="2023-06" db="EMBL/GenBank/DDBJ databases">
        <authorList>
            <person name="Kurt Z."/>
        </authorList>
    </citation>
    <scope>NUCLEOTIDE SEQUENCE</scope>
</reference>
<evidence type="ECO:0000256" key="6">
    <source>
        <dbReference type="ARBA" id="ARBA00023180"/>
    </source>
</evidence>
<dbReference type="PANTHER" id="PTHR12370:SF3">
    <property type="entry name" value="PHOSPHOLIPASE B-LIKE 2-RELATED"/>
    <property type="match status" value="1"/>
</dbReference>
<accession>A0AA86QJ39</accession>
<evidence type="ECO:0000256" key="8">
    <source>
        <dbReference type="SAM" id="Phobius"/>
    </source>
</evidence>
<evidence type="ECO:0000256" key="1">
    <source>
        <dbReference type="ARBA" id="ARBA00007835"/>
    </source>
</evidence>
<keyword evidence="8" id="KW-0812">Transmembrane</keyword>
<evidence type="ECO:0000256" key="5">
    <source>
        <dbReference type="ARBA" id="ARBA00023098"/>
    </source>
</evidence>
<comment type="function">
    <text evidence="7">Putative phospholipase.</text>
</comment>
<dbReference type="Gene3D" id="3.60.60.30">
    <property type="match status" value="1"/>
</dbReference>
<gene>
    <name evidence="9" type="ORF">HINF_LOCUS47961</name>
    <name evidence="10" type="ORF">HINF_LOCUS7695</name>
</gene>
<comment type="caution">
    <text evidence="9">The sequence shown here is derived from an EMBL/GenBank/DDBJ whole genome shotgun (WGS) entry which is preliminary data.</text>
</comment>
<name>A0AA86QJ39_9EUKA</name>
<organism evidence="9">
    <name type="scientific">Hexamita inflata</name>
    <dbReference type="NCBI Taxonomy" id="28002"/>
    <lineage>
        <taxon>Eukaryota</taxon>
        <taxon>Metamonada</taxon>
        <taxon>Diplomonadida</taxon>
        <taxon>Hexamitidae</taxon>
        <taxon>Hexamitinae</taxon>
        <taxon>Hexamita</taxon>
    </lineage>
</organism>
<feature type="transmembrane region" description="Helical" evidence="8">
    <location>
        <begin position="592"/>
        <end position="618"/>
    </location>
</feature>
<evidence type="ECO:0000313" key="11">
    <source>
        <dbReference type="Proteomes" id="UP001642409"/>
    </source>
</evidence>
<keyword evidence="2 7" id="KW-0732">Signal</keyword>
<evidence type="ECO:0000256" key="2">
    <source>
        <dbReference type="ARBA" id="ARBA00022729"/>
    </source>
</evidence>
<keyword evidence="3 7" id="KW-0378">Hydrolase</keyword>
<feature type="signal peptide" evidence="7">
    <location>
        <begin position="1"/>
        <end position="17"/>
    </location>
</feature>
<dbReference type="PANTHER" id="PTHR12370">
    <property type="entry name" value="PHOSPHOLIPASE B-RELATED"/>
    <property type="match status" value="1"/>
</dbReference>
<dbReference type="Proteomes" id="UP001642409">
    <property type="component" value="Unassembled WGS sequence"/>
</dbReference>
<keyword evidence="5 7" id="KW-0443">Lipid metabolism</keyword>
<dbReference type="GO" id="GO:0004620">
    <property type="term" value="F:phospholipase activity"/>
    <property type="evidence" value="ECO:0007669"/>
    <property type="project" value="InterPro"/>
</dbReference>
<evidence type="ECO:0000256" key="7">
    <source>
        <dbReference type="RuleBase" id="RU364138"/>
    </source>
</evidence>
<keyword evidence="6" id="KW-0325">Glycoprotein</keyword>
<keyword evidence="11" id="KW-1185">Reference proteome</keyword>
<protein>
    <recommendedName>
        <fullName evidence="7">Phospholipase B-like</fullName>
        <ecNumber evidence="7">3.1.1.-</ecNumber>
    </recommendedName>
</protein>
<dbReference type="GO" id="GO:0009395">
    <property type="term" value="P:phospholipid catabolic process"/>
    <property type="evidence" value="ECO:0007669"/>
    <property type="project" value="TreeGrafter"/>
</dbReference>
<feature type="chain" id="PRO_5041514669" description="Phospholipase B-like" evidence="7">
    <location>
        <begin position="18"/>
        <end position="637"/>
    </location>
</feature>
<sequence>MMLSQLVIAAAAHNVSSYFVLNADNSVQQQTKFNGAHIKVSYNGDKDKVGFKELHLTMLSSGLTNNQQMFLSGYAEAFISANEIEDYKVNAYSDEDLTNPKDETDTYPTKAFQTYVDKQLTYFESMINKKDKTDFEQNYWGSVDLTLSWLKGMAAGYNKAKNTQMTFKDFYYMNSIPDYDSLLEKFYPEVTSRDQTPTHCSGIVYPTPDCKDIYFSQVTWTGFQAGFNRILKSYNLKLNLLTTKEQSISFSSYPAQFFSLDDFYIVKNTRADKSVTSMSILETTFNNFKPENTAKMVEESTLTWMRCMLANLNTASAQDWVDFFTHNISLTYNNNYLLVDYALFESIKAANPKATTQELKQLLSDSKILTTVEIADKENTYTATVSKQLYEQNYYASLNSPVSDQVHNFYGYTADPYFDYNGSARLCQVKKVLGQAKFSDFTQFKAFMRSNNFITDPTGCQHNDPREGIASRYDLCKYNNEVHCKQQSGEIRDPRPFGATDAKVTNAVLVLNSQYEFVFGPTLGSDNVKFPKLDFKTFNMNVRGVSQILPLTDEDVFFTITNEKCKMRDNNCQKCAVGTEEKEGECQSVSNTGIICALVIPYGILIVVSLGFIAFIFLKKQNTYKELKEVNGSEDIV</sequence>
<evidence type="ECO:0000313" key="9">
    <source>
        <dbReference type="EMBL" id="CAI9960316.1"/>
    </source>
</evidence>
<reference evidence="10 11" key="2">
    <citation type="submission" date="2024-07" db="EMBL/GenBank/DDBJ databases">
        <authorList>
            <person name="Akdeniz Z."/>
        </authorList>
    </citation>
    <scope>NUCLEOTIDE SEQUENCE [LARGE SCALE GENOMIC DNA]</scope>
</reference>
<keyword evidence="8" id="KW-1133">Transmembrane helix</keyword>
<keyword evidence="4 7" id="KW-0442">Lipid degradation</keyword>
<comment type="similarity">
    <text evidence="1 7">Belongs to the phospholipase B-like family.</text>
</comment>
<evidence type="ECO:0000256" key="4">
    <source>
        <dbReference type="ARBA" id="ARBA00022963"/>
    </source>
</evidence>
<dbReference type="EMBL" id="CATOUU010000931">
    <property type="protein sequence ID" value="CAI9960316.1"/>
    <property type="molecule type" value="Genomic_DNA"/>
</dbReference>
<dbReference type="GO" id="GO:0005576">
    <property type="term" value="C:extracellular region"/>
    <property type="evidence" value="ECO:0007669"/>
    <property type="project" value="TreeGrafter"/>
</dbReference>
<evidence type="ECO:0000256" key="3">
    <source>
        <dbReference type="ARBA" id="ARBA00022801"/>
    </source>
</evidence>
<evidence type="ECO:0000313" key="10">
    <source>
        <dbReference type="EMBL" id="CAL5983597.1"/>
    </source>
</evidence>
<dbReference type="AlphaFoldDB" id="A0AA86QJ39"/>
<dbReference type="EC" id="3.1.1.-" evidence="7"/>
<proteinExistence type="inferred from homology"/>
<dbReference type="EMBL" id="CAXDID020000016">
    <property type="protein sequence ID" value="CAL5983597.1"/>
    <property type="molecule type" value="Genomic_DNA"/>
</dbReference>
<keyword evidence="8" id="KW-0472">Membrane</keyword>
<dbReference type="InterPro" id="IPR007000">
    <property type="entry name" value="PLipase_B-like"/>
</dbReference>
<dbReference type="Pfam" id="PF04916">
    <property type="entry name" value="Phospholip_B"/>
    <property type="match status" value="1"/>
</dbReference>